<evidence type="ECO:0000313" key="4">
    <source>
        <dbReference type="Proteomes" id="UP001239085"/>
    </source>
</evidence>
<evidence type="ECO:0000313" key="3">
    <source>
        <dbReference type="EMBL" id="MDQ0643638.1"/>
    </source>
</evidence>
<protein>
    <submittedName>
        <fullName evidence="3">PadR family transcriptional regulator AphA</fullName>
    </submittedName>
</protein>
<feature type="domain" description="Transcription regulator PadR N-terminal" evidence="1">
    <location>
        <begin position="9"/>
        <end position="82"/>
    </location>
</feature>
<reference evidence="3 4" key="1">
    <citation type="submission" date="2023-07" db="EMBL/GenBank/DDBJ databases">
        <title>Comparative genomics of wheat-associated soil bacteria to identify genetic determinants of phenazine resistance.</title>
        <authorList>
            <person name="Mouncey N."/>
        </authorList>
    </citation>
    <scope>NUCLEOTIDE SEQUENCE [LARGE SCALE GENOMIC DNA]</scope>
    <source>
        <strain evidence="3 4">W2I7</strain>
    </source>
</reference>
<dbReference type="InterPro" id="IPR036390">
    <property type="entry name" value="WH_DNA-bd_sf"/>
</dbReference>
<evidence type="ECO:0000259" key="1">
    <source>
        <dbReference type="Pfam" id="PF03551"/>
    </source>
</evidence>
<dbReference type="InterPro" id="IPR005149">
    <property type="entry name" value="Tscrpt_reg_PadR_N"/>
</dbReference>
<dbReference type="Proteomes" id="UP001239085">
    <property type="component" value="Unassembled WGS sequence"/>
</dbReference>
<feature type="domain" description="Transcription regulator PadR C-terminal" evidence="2">
    <location>
        <begin position="95"/>
        <end position="169"/>
    </location>
</feature>
<organism evidence="3 4">
    <name type="scientific">Microbacterium murale</name>
    <dbReference type="NCBI Taxonomy" id="1081040"/>
    <lineage>
        <taxon>Bacteria</taxon>
        <taxon>Bacillati</taxon>
        <taxon>Actinomycetota</taxon>
        <taxon>Actinomycetes</taxon>
        <taxon>Micrococcales</taxon>
        <taxon>Microbacteriaceae</taxon>
        <taxon>Microbacterium</taxon>
    </lineage>
</organism>
<dbReference type="PANTHER" id="PTHR43252:SF6">
    <property type="entry name" value="NEGATIVE TRANSCRIPTION REGULATOR PADR"/>
    <property type="match status" value="1"/>
</dbReference>
<sequence>MVMHLRHAILGLLDIAPQSGYDLGRAFAGSVAHFWHADQSQIYRTIDRLEADGAVETELIVQTGRPDRRVHALTDAGRAELHGWLRSPIEAVLPKEPFLARLFFAEPLGVEGVLALIDERTEAVRAERDQLAQIPRSAQGLGAVLRTATLDAGLRVADAELSWLADVRESVMKELP</sequence>
<dbReference type="EMBL" id="JAUSXK010000001">
    <property type="protein sequence ID" value="MDQ0643638.1"/>
    <property type="molecule type" value="Genomic_DNA"/>
</dbReference>
<dbReference type="InterPro" id="IPR018309">
    <property type="entry name" value="Tscrpt_reg_PadR_C"/>
</dbReference>
<proteinExistence type="predicted"/>
<accession>A0ABU0P8I5</accession>
<dbReference type="InterPro" id="IPR036388">
    <property type="entry name" value="WH-like_DNA-bd_sf"/>
</dbReference>
<name>A0ABU0P8I5_9MICO</name>
<dbReference type="Gene3D" id="1.10.10.10">
    <property type="entry name" value="Winged helix-like DNA-binding domain superfamily/Winged helix DNA-binding domain"/>
    <property type="match status" value="1"/>
</dbReference>
<gene>
    <name evidence="3" type="ORF">QFZ46_001798</name>
</gene>
<dbReference type="Pfam" id="PF03551">
    <property type="entry name" value="PadR"/>
    <property type="match status" value="1"/>
</dbReference>
<evidence type="ECO:0000259" key="2">
    <source>
        <dbReference type="Pfam" id="PF10400"/>
    </source>
</evidence>
<dbReference type="PANTHER" id="PTHR43252">
    <property type="entry name" value="TRANSCRIPTIONAL REGULATOR YQJI"/>
    <property type="match status" value="1"/>
</dbReference>
<comment type="caution">
    <text evidence="3">The sequence shown here is derived from an EMBL/GenBank/DDBJ whole genome shotgun (WGS) entry which is preliminary data.</text>
</comment>
<keyword evidence="4" id="KW-1185">Reference proteome</keyword>
<dbReference type="SUPFAM" id="SSF46785">
    <property type="entry name" value="Winged helix' DNA-binding domain"/>
    <property type="match status" value="1"/>
</dbReference>
<dbReference type="Pfam" id="PF10400">
    <property type="entry name" value="Vir_act_alpha_C"/>
    <property type="match status" value="1"/>
</dbReference>